<evidence type="ECO:0000313" key="2">
    <source>
        <dbReference type="Proteomes" id="UP000515140"/>
    </source>
</evidence>
<keyword evidence="1" id="KW-1133">Transmembrane helix</keyword>
<keyword evidence="2" id="KW-1185">Reference proteome</keyword>
<gene>
    <name evidence="3" type="primary">CCDC168</name>
</gene>
<dbReference type="GeneID" id="110198217"/>
<protein>
    <submittedName>
        <fullName evidence="3">Coiled-coil domain-containing protein 168 isoform X2</fullName>
    </submittedName>
</protein>
<evidence type="ECO:0000313" key="3">
    <source>
        <dbReference type="RefSeq" id="XP_020828058.1"/>
    </source>
</evidence>
<dbReference type="RefSeq" id="XP_020828058.1">
    <property type="nucleotide sequence ID" value="XM_020972399.1"/>
</dbReference>
<sequence length="217" mass="25088">MEKEAAAMLRDYLESWVSVSDWKAVFIMTFLAVVFELLLLELCKTCHKKISERKVQKESCSDSSEEEENSFLKNLEYENWPHAELPPKRRLGALSRSQFLFSLDPQNTEDIINEMLATSCETWSGTSDNESQLSWPSGSGSRLSFSSEAISSSSFVNSVHRQPPPNHRRFSHLMFETLPFSSRKLLPMRKMCANKNKNVRFSSDHNFLRKIQDNIRK</sequence>
<name>A0A6P5J3Y4_PHACI</name>
<accession>A0A6P5J3Y4</accession>
<proteinExistence type="predicted"/>
<reference evidence="3" key="1">
    <citation type="submission" date="2025-08" db="UniProtKB">
        <authorList>
            <consortium name="RefSeq"/>
        </authorList>
    </citation>
    <scope>IDENTIFICATION</scope>
    <source>
        <tissue evidence="3">Spleen</tissue>
    </source>
</reference>
<dbReference type="Proteomes" id="UP000515140">
    <property type="component" value="Unplaced"/>
</dbReference>
<keyword evidence="1" id="KW-0812">Transmembrane</keyword>
<feature type="transmembrane region" description="Helical" evidence="1">
    <location>
        <begin position="24"/>
        <end position="43"/>
    </location>
</feature>
<organism evidence="2 3">
    <name type="scientific">Phascolarctos cinereus</name>
    <name type="common">Koala</name>
    <dbReference type="NCBI Taxonomy" id="38626"/>
    <lineage>
        <taxon>Eukaryota</taxon>
        <taxon>Metazoa</taxon>
        <taxon>Chordata</taxon>
        <taxon>Craniata</taxon>
        <taxon>Vertebrata</taxon>
        <taxon>Euteleostomi</taxon>
        <taxon>Mammalia</taxon>
        <taxon>Metatheria</taxon>
        <taxon>Diprotodontia</taxon>
        <taxon>Phascolarctidae</taxon>
        <taxon>Phascolarctos</taxon>
    </lineage>
</organism>
<evidence type="ECO:0000256" key="1">
    <source>
        <dbReference type="SAM" id="Phobius"/>
    </source>
</evidence>
<dbReference type="CTD" id="643677"/>
<dbReference type="AlphaFoldDB" id="A0A6P5J3Y4"/>
<keyword evidence="1" id="KW-0472">Membrane</keyword>